<protein>
    <submittedName>
        <fullName evidence="2">Uncharacterized protein</fullName>
    </submittedName>
</protein>
<evidence type="ECO:0000313" key="1">
    <source>
        <dbReference type="Proteomes" id="UP000887579"/>
    </source>
</evidence>
<proteinExistence type="predicted"/>
<accession>A0AC34GVT3</accession>
<organism evidence="1 2">
    <name type="scientific">Panagrolaimus sp. ES5</name>
    <dbReference type="NCBI Taxonomy" id="591445"/>
    <lineage>
        <taxon>Eukaryota</taxon>
        <taxon>Metazoa</taxon>
        <taxon>Ecdysozoa</taxon>
        <taxon>Nematoda</taxon>
        <taxon>Chromadorea</taxon>
        <taxon>Rhabditida</taxon>
        <taxon>Tylenchina</taxon>
        <taxon>Panagrolaimomorpha</taxon>
        <taxon>Panagrolaimoidea</taxon>
        <taxon>Panagrolaimidae</taxon>
        <taxon>Panagrolaimus</taxon>
    </lineage>
</organism>
<reference evidence="2" key="1">
    <citation type="submission" date="2022-11" db="UniProtKB">
        <authorList>
            <consortium name="WormBaseParasite"/>
        </authorList>
    </citation>
    <scope>IDENTIFICATION</scope>
</reference>
<dbReference type="Proteomes" id="UP000887579">
    <property type="component" value="Unplaced"/>
</dbReference>
<name>A0AC34GVT3_9BILA</name>
<sequence length="157" mass="17783">MNCWIDIHLFGSGLYLALVSTVTVVIVLAFCLVGTDEQTQPTVAKQMWSKSRQTLRRYTVRHPRQQRSTIIKSTPDDIELAQVELQLMKNGEKSTSRINQASVNFQKLDSVIEVTSSKSTPDDTNSTEAECRLPYDTESSHESLHCLEFDNSKIVYL</sequence>
<evidence type="ECO:0000313" key="2">
    <source>
        <dbReference type="WBParaSite" id="ES5_v2.g9011.t1"/>
    </source>
</evidence>
<dbReference type="WBParaSite" id="ES5_v2.g9011.t1">
    <property type="protein sequence ID" value="ES5_v2.g9011.t1"/>
    <property type="gene ID" value="ES5_v2.g9011"/>
</dbReference>